<organism evidence="2 3">
    <name type="scientific">Sphingomonas endophytica</name>
    <dbReference type="NCBI Taxonomy" id="869719"/>
    <lineage>
        <taxon>Bacteria</taxon>
        <taxon>Pseudomonadati</taxon>
        <taxon>Pseudomonadota</taxon>
        <taxon>Alphaproteobacteria</taxon>
        <taxon>Sphingomonadales</taxon>
        <taxon>Sphingomonadaceae</taxon>
        <taxon>Sphingomonas</taxon>
    </lineage>
</organism>
<dbReference type="EMBL" id="JACIJN010000013">
    <property type="protein sequence ID" value="MBB5727317.1"/>
    <property type="molecule type" value="Genomic_DNA"/>
</dbReference>
<gene>
    <name evidence="2" type="ORF">FHS97_003272</name>
</gene>
<sequence length="98" mass="10116">MARTPVPANTSDATNADATTGTTPDTASADIEAAASNEPDEPDSEAIGTIEARILLDQAAWRPNDVALLTPAEMRAGREAGWADDHPEAVAFARSLAA</sequence>
<protein>
    <submittedName>
        <fullName evidence="2">Uncharacterized protein</fullName>
    </submittedName>
</protein>
<reference evidence="2 3" key="1">
    <citation type="submission" date="2020-08" db="EMBL/GenBank/DDBJ databases">
        <title>Genomic Encyclopedia of Type Strains, Phase IV (KMG-IV): sequencing the most valuable type-strain genomes for metagenomic binning, comparative biology and taxonomic classification.</title>
        <authorList>
            <person name="Goeker M."/>
        </authorList>
    </citation>
    <scope>NUCLEOTIDE SEQUENCE [LARGE SCALE GENOMIC DNA]</scope>
    <source>
        <strain evidence="2 3">DSM 101535</strain>
    </source>
</reference>
<evidence type="ECO:0000256" key="1">
    <source>
        <dbReference type="SAM" id="MobiDB-lite"/>
    </source>
</evidence>
<accession>A0ABR6NC69</accession>
<proteinExistence type="predicted"/>
<name>A0ABR6NC69_9SPHN</name>
<comment type="caution">
    <text evidence="2">The sequence shown here is derived from an EMBL/GenBank/DDBJ whole genome shotgun (WGS) entry which is preliminary data.</text>
</comment>
<evidence type="ECO:0000313" key="2">
    <source>
        <dbReference type="EMBL" id="MBB5727317.1"/>
    </source>
</evidence>
<evidence type="ECO:0000313" key="3">
    <source>
        <dbReference type="Proteomes" id="UP000560131"/>
    </source>
</evidence>
<feature type="region of interest" description="Disordered" evidence="1">
    <location>
        <begin position="1"/>
        <end position="45"/>
    </location>
</feature>
<feature type="compositionally biased region" description="Low complexity" evidence="1">
    <location>
        <begin position="7"/>
        <end position="30"/>
    </location>
</feature>
<dbReference type="Proteomes" id="UP000560131">
    <property type="component" value="Unassembled WGS sequence"/>
</dbReference>
<keyword evidence="3" id="KW-1185">Reference proteome</keyword>
<dbReference type="RefSeq" id="WP_184040402.1">
    <property type="nucleotide sequence ID" value="NZ_BAABAR010000006.1"/>
</dbReference>